<dbReference type="SUPFAM" id="SSF46934">
    <property type="entry name" value="UBA-like"/>
    <property type="match status" value="1"/>
</dbReference>
<dbReference type="CDD" id="cd14360">
    <property type="entry name" value="UBA_NAC_like_bac"/>
    <property type="match status" value="1"/>
</dbReference>
<sequence>MRITLEMVDEVINRTGATYKEAKNALEDNEGDLLKAIVYLEELKNEPNKSEHKNMSGQEIVDKLKSWVNEGFINQITIVKAGKTVVDIPIMAGAIGAVIFTIPTVAAIITAVATGCEIKIVKSDGEIININEMTQEKFDDLKSVFQDKKKSSSEKTEDSQMNEDSQTTEETETDETDLFEEDIFEEEKN</sequence>
<reference evidence="4 5" key="1">
    <citation type="submission" date="2020-11" db="EMBL/GenBank/DDBJ databases">
        <title>Fusibacter basophilias sp. nov.</title>
        <authorList>
            <person name="Qiu D."/>
        </authorList>
    </citation>
    <scope>NUCLEOTIDE SEQUENCE [LARGE SCALE GENOMIC DNA]</scope>
    <source>
        <strain evidence="4 5">Q10-2</strain>
    </source>
</reference>
<comment type="caution">
    <text evidence="4">The sequence shown here is derived from an EMBL/GenBank/DDBJ whole genome shotgun (WGS) entry which is preliminary data.</text>
</comment>
<keyword evidence="2" id="KW-0472">Membrane</keyword>
<feature type="region of interest" description="Disordered" evidence="1">
    <location>
        <begin position="148"/>
        <end position="189"/>
    </location>
</feature>
<gene>
    <name evidence="4" type="ORF">ISU02_17640</name>
</gene>
<proteinExistence type="predicted"/>
<evidence type="ECO:0000259" key="3">
    <source>
        <dbReference type="Pfam" id="PF14242"/>
    </source>
</evidence>
<dbReference type="Gene3D" id="1.10.8.10">
    <property type="entry name" value="DNA helicase RuvA subunit, C-terminal domain"/>
    <property type="match status" value="1"/>
</dbReference>
<protein>
    <submittedName>
        <fullName evidence="4">DUF4342 domain-containing protein</fullName>
    </submittedName>
</protein>
<evidence type="ECO:0000313" key="5">
    <source>
        <dbReference type="Proteomes" id="UP000614200"/>
    </source>
</evidence>
<evidence type="ECO:0000256" key="2">
    <source>
        <dbReference type="SAM" id="Phobius"/>
    </source>
</evidence>
<keyword evidence="5" id="KW-1185">Reference proteome</keyword>
<evidence type="ECO:0000313" key="4">
    <source>
        <dbReference type="EMBL" id="MBF4694927.1"/>
    </source>
</evidence>
<name>A0ABR9ZWT4_9FIRM</name>
<feature type="compositionally biased region" description="Acidic residues" evidence="1">
    <location>
        <begin position="166"/>
        <end position="189"/>
    </location>
</feature>
<dbReference type="RefSeq" id="WP_194703163.1">
    <property type="nucleotide sequence ID" value="NZ_JADKNH010000011.1"/>
</dbReference>
<feature type="compositionally biased region" description="Basic and acidic residues" evidence="1">
    <location>
        <begin position="148"/>
        <end position="158"/>
    </location>
</feature>
<dbReference type="Proteomes" id="UP000614200">
    <property type="component" value="Unassembled WGS sequence"/>
</dbReference>
<organism evidence="4 5">
    <name type="scientific">Fusibacter ferrireducens</name>
    <dbReference type="NCBI Taxonomy" id="2785058"/>
    <lineage>
        <taxon>Bacteria</taxon>
        <taxon>Bacillati</taxon>
        <taxon>Bacillota</taxon>
        <taxon>Clostridia</taxon>
        <taxon>Eubacteriales</taxon>
        <taxon>Eubacteriales Family XII. Incertae Sedis</taxon>
        <taxon>Fusibacter</taxon>
    </lineage>
</organism>
<keyword evidence="2" id="KW-0812">Transmembrane</keyword>
<evidence type="ECO:0000256" key="1">
    <source>
        <dbReference type="SAM" id="MobiDB-lite"/>
    </source>
</evidence>
<dbReference type="Pfam" id="PF14242">
    <property type="entry name" value="DUF4342"/>
    <property type="match status" value="1"/>
</dbReference>
<dbReference type="InterPro" id="IPR025642">
    <property type="entry name" value="DUF4342"/>
</dbReference>
<feature type="transmembrane region" description="Helical" evidence="2">
    <location>
        <begin position="90"/>
        <end position="113"/>
    </location>
</feature>
<keyword evidence="2" id="KW-1133">Transmembrane helix</keyword>
<dbReference type="InterPro" id="IPR009060">
    <property type="entry name" value="UBA-like_sf"/>
</dbReference>
<accession>A0ABR9ZWT4</accession>
<dbReference type="EMBL" id="JADKNH010000011">
    <property type="protein sequence ID" value="MBF4694927.1"/>
    <property type="molecule type" value="Genomic_DNA"/>
</dbReference>
<feature type="domain" description="DUF4342" evidence="3">
    <location>
        <begin position="48"/>
        <end position="122"/>
    </location>
</feature>